<accession>A0A830HVG9</accession>
<dbReference type="AlphaFoldDB" id="A0A830HVG9"/>
<dbReference type="Gene3D" id="1.10.472.80">
    <property type="entry name" value="Ypt/Rab-GAP domain of gyp1p, domain 3"/>
    <property type="match status" value="1"/>
</dbReference>
<evidence type="ECO:0000313" key="3">
    <source>
        <dbReference type="EMBL" id="GHP10773.1"/>
    </source>
</evidence>
<evidence type="ECO:0000259" key="2">
    <source>
        <dbReference type="PROSITE" id="PS50086"/>
    </source>
</evidence>
<gene>
    <name evidence="3" type="ORF">PPROV_000950400</name>
</gene>
<dbReference type="PANTHER" id="PTHR47219:SF20">
    <property type="entry name" value="TBC1 DOMAIN FAMILY MEMBER 2B"/>
    <property type="match status" value="1"/>
</dbReference>
<dbReference type="OrthoDB" id="294251at2759"/>
<proteinExistence type="predicted"/>
<name>A0A830HVG9_9CHLO</name>
<dbReference type="Pfam" id="PF00566">
    <property type="entry name" value="RabGAP-TBC"/>
    <property type="match status" value="1"/>
</dbReference>
<comment type="caution">
    <text evidence="3">The sequence shown here is derived from an EMBL/GenBank/DDBJ whole genome shotgun (WGS) entry which is preliminary data.</text>
</comment>
<keyword evidence="4" id="KW-1185">Reference proteome</keyword>
<dbReference type="InterPro" id="IPR050302">
    <property type="entry name" value="Rab_GAP_TBC_domain"/>
</dbReference>
<dbReference type="EMBL" id="BNJQ01000031">
    <property type="protein sequence ID" value="GHP10773.1"/>
    <property type="molecule type" value="Genomic_DNA"/>
</dbReference>
<dbReference type="PANTHER" id="PTHR47219">
    <property type="entry name" value="RAB GTPASE-ACTIVATING PROTEIN 1-LIKE"/>
    <property type="match status" value="1"/>
</dbReference>
<feature type="domain" description="Rab-GAP TBC" evidence="2">
    <location>
        <begin position="120"/>
        <end position="341"/>
    </location>
</feature>
<protein>
    <recommendedName>
        <fullName evidence="2">Rab-GAP TBC domain-containing protein</fullName>
    </recommendedName>
</protein>
<reference evidence="3" key="1">
    <citation type="submission" date="2020-10" db="EMBL/GenBank/DDBJ databases">
        <title>Unveiling of a novel bifunctional photoreceptor, Dualchrome1, isolated from a cosmopolitan green alga.</title>
        <authorList>
            <person name="Suzuki S."/>
            <person name="Kawachi M."/>
        </authorList>
    </citation>
    <scope>NUCLEOTIDE SEQUENCE</scope>
    <source>
        <strain evidence="3">NIES 2893</strain>
    </source>
</reference>
<feature type="region of interest" description="Disordered" evidence="1">
    <location>
        <begin position="84"/>
        <end position="104"/>
    </location>
</feature>
<dbReference type="GO" id="GO:0005096">
    <property type="term" value="F:GTPase activator activity"/>
    <property type="evidence" value="ECO:0007669"/>
    <property type="project" value="TreeGrafter"/>
</dbReference>
<dbReference type="Proteomes" id="UP000660262">
    <property type="component" value="Unassembled WGS sequence"/>
</dbReference>
<organism evidence="3 4">
    <name type="scientific">Pycnococcus provasolii</name>
    <dbReference type="NCBI Taxonomy" id="41880"/>
    <lineage>
        <taxon>Eukaryota</taxon>
        <taxon>Viridiplantae</taxon>
        <taxon>Chlorophyta</taxon>
        <taxon>Pseudoscourfieldiophyceae</taxon>
        <taxon>Pseudoscourfieldiales</taxon>
        <taxon>Pycnococcaceae</taxon>
        <taxon>Pycnococcus</taxon>
    </lineage>
</organism>
<evidence type="ECO:0000256" key="1">
    <source>
        <dbReference type="SAM" id="MobiDB-lite"/>
    </source>
</evidence>
<dbReference type="SUPFAM" id="SSF47923">
    <property type="entry name" value="Ypt/Rab-GAP domain of gyp1p"/>
    <property type="match status" value="2"/>
</dbReference>
<sequence length="443" mass="48753">MSAASLRRTHSDAYGFVNDDDGFRRGSANNNPANLSSSSLHSDADAFFRREEDERFDAWNLLLDEYDLDVRRAVSRVQACCSSRTNSSELGDGDEDDDDDDDNNADLTLLAQMRSLVTAGVPMALRRDAWRAFLNVNDDGVGDYETHLAAANEEAARILEERRLFLAASASKVKDPSAPTHGHGGHWAVQIEKDIPRTANFERQPLIANDVALNMLRNILRAHARKNLHVGYSQGLNFVASVLLLVLDKEEDAFYALCRLTEDRLKGFWDTSDDGSLLAATEDSDLLSALVEMHLPTVHRRLHALGHDLRALSLSWLLCLWVNSLPWQTVLRIWDVIFFEPTADAARGMILRVCLALLDLNADVVVNAGDGAEASMALRSRVAQHEDATTLLVCACARRGSLADLQREVATMSKSGVVSVSMSPLPVSFGPGDDTATDVQHMN</sequence>
<evidence type="ECO:0000313" key="4">
    <source>
        <dbReference type="Proteomes" id="UP000660262"/>
    </source>
</evidence>
<dbReference type="InterPro" id="IPR000195">
    <property type="entry name" value="Rab-GAP-TBC_dom"/>
</dbReference>
<feature type="compositionally biased region" description="Acidic residues" evidence="1">
    <location>
        <begin position="91"/>
        <end position="104"/>
    </location>
</feature>
<dbReference type="SMART" id="SM00164">
    <property type="entry name" value="TBC"/>
    <property type="match status" value="1"/>
</dbReference>
<dbReference type="PROSITE" id="PS50086">
    <property type="entry name" value="TBC_RABGAP"/>
    <property type="match status" value="1"/>
</dbReference>
<dbReference type="Gene3D" id="1.10.8.270">
    <property type="entry name" value="putative rabgap domain of human tbc1 domain family member 14 like domains"/>
    <property type="match status" value="1"/>
</dbReference>
<dbReference type="InterPro" id="IPR035969">
    <property type="entry name" value="Rab-GAP_TBC_sf"/>
</dbReference>
<dbReference type="GO" id="GO:0031267">
    <property type="term" value="F:small GTPase binding"/>
    <property type="evidence" value="ECO:0007669"/>
    <property type="project" value="TreeGrafter"/>
</dbReference>